<reference evidence="2 3" key="1">
    <citation type="submission" date="2016-05" db="EMBL/GenBank/DDBJ databases">
        <title>Draft Genome Sequence of Algibacter sp. Strain SK-16 Isolated from the Surface Water of Aburatsubo Inlet.</title>
        <authorList>
            <person name="Wong S.-K."/>
            <person name="Yoshizawa S."/>
            <person name="Nakajima Y."/>
            <person name="Ogura Y."/>
            <person name="Tetsuya H."/>
            <person name="Hamasaki K."/>
        </authorList>
    </citation>
    <scope>NUCLEOTIDE SEQUENCE [LARGE SCALE GENOMIC DNA]</scope>
    <source>
        <strain evidence="2 3">SK-16</strain>
    </source>
</reference>
<name>A0A1E5TE00_9FLAO</name>
<dbReference type="OrthoDB" id="1122951at2"/>
<evidence type="ECO:0000256" key="1">
    <source>
        <dbReference type="SAM" id="SignalP"/>
    </source>
</evidence>
<feature type="chain" id="PRO_5009186328" description="DUF4374 domain-containing protein" evidence="1">
    <location>
        <begin position="28"/>
        <end position="459"/>
    </location>
</feature>
<comment type="caution">
    <text evidence="2">The sequence shown here is derived from an EMBL/GenBank/DDBJ whole genome shotgun (WGS) entry which is preliminary data.</text>
</comment>
<dbReference type="AlphaFoldDB" id="A0A1E5TE00"/>
<keyword evidence="1" id="KW-0732">Signal</keyword>
<keyword evidence="3" id="KW-1185">Reference proteome</keyword>
<dbReference type="EMBL" id="MDJD01000007">
    <property type="protein sequence ID" value="OEK09569.1"/>
    <property type="molecule type" value="Genomic_DNA"/>
</dbReference>
<dbReference type="STRING" id="1849968.A8C32_12765"/>
<accession>A0A1E5TE00</accession>
<gene>
    <name evidence="2" type="ORF">A8C32_12765</name>
</gene>
<proteinExistence type="predicted"/>
<evidence type="ECO:0008006" key="4">
    <source>
        <dbReference type="Google" id="ProtNLM"/>
    </source>
</evidence>
<feature type="signal peptide" evidence="1">
    <location>
        <begin position="1"/>
        <end position="27"/>
    </location>
</feature>
<dbReference type="Proteomes" id="UP000095713">
    <property type="component" value="Unassembled WGS sequence"/>
</dbReference>
<evidence type="ECO:0000313" key="3">
    <source>
        <dbReference type="Proteomes" id="UP000095713"/>
    </source>
</evidence>
<protein>
    <recommendedName>
        <fullName evidence="4">DUF4374 domain-containing protein</fullName>
    </recommendedName>
</protein>
<dbReference type="RefSeq" id="WP_069829005.1">
    <property type="nucleotide sequence ID" value="NZ_MDJD01000007.1"/>
</dbReference>
<organism evidence="2 3">
    <name type="scientific">Flavivirga aquatica</name>
    <dbReference type="NCBI Taxonomy" id="1849968"/>
    <lineage>
        <taxon>Bacteria</taxon>
        <taxon>Pseudomonadati</taxon>
        <taxon>Bacteroidota</taxon>
        <taxon>Flavobacteriia</taxon>
        <taxon>Flavobacteriales</taxon>
        <taxon>Flavobacteriaceae</taxon>
        <taxon>Flavivirga</taxon>
    </lineage>
</organism>
<evidence type="ECO:0000313" key="2">
    <source>
        <dbReference type="EMBL" id="OEK09569.1"/>
    </source>
</evidence>
<sequence>MININYKWSIQKLIVLSIFSLCLIATSCSNDDSGPEEQEKKESVEGREKFTLALSASPTGETKVYTQTLTDVSDAVTVSYDGKGFEMPSTRTARIFASANGKSLFNLDYGGGRIYKFSVDGGETYSLKHEKNVEFAIGTAYPRWTKASEASASIHYADGRNATRVFDENDPTKFIRSDVKLRIMSVGLDNLAFGSIEEITIPVSDTDLKPYTMNIDGTDYDIYNYVGRVDAPVIAGNKIYYGISKSAYNPANPCSGRGCPRAIYSNVETLVLDYPSLTNPQIISTDIAKGATNGYRTPVSYVDESNDVYQIISVPNKDYDTKILKISNGAYDDNYDFNISNLLGFNVATNGWFYAGNGIGYVPYANTDESDNWFSDSVWGVARVDLYNKTVVDLNVPDNLWLTQYQSAVVKDGKFYMAITPTGADGNIYIFDTTSTDPNGYEVGAKLINLAEGTYIGIY</sequence>
<dbReference type="PROSITE" id="PS51257">
    <property type="entry name" value="PROKAR_LIPOPROTEIN"/>
    <property type="match status" value="1"/>
</dbReference>